<feature type="coiled-coil region" evidence="4">
    <location>
        <begin position="210"/>
        <end position="292"/>
    </location>
</feature>
<organism evidence="7 8">
    <name type="scientific">Salimicrobium flavidum</name>
    <dbReference type="NCBI Taxonomy" id="570947"/>
    <lineage>
        <taxon>Bacteria</taxon>
        <taxon>Bacillati</taxon>
        <taxon>Bacillota</taxon>
        <taxon>Bacilli</taxon>
        <taxon>Bacillales</taxon>
        <taxon>Bacillaceae</taxon>
        <taxon>Salimicrobium</taxon>
    </lineage>
</organism>
<evidence type="ECO:0000256" key="2">
    <source>
        <dbReference type="ARBA" id="ARBA00011322"/>
    </source>
</evidence>
<proteinExistence type="inferred from homology"/>
<dbReference type="Proteomes" id="UP000187608">
    <property type="component" value="Unassembled WGS sequence"/>
</dbReference>
<dbReference type="OrthoDB" id="9795626at2"/>
<dbReference type="RefSeq" id="WP_076560630.1">
    <property type="nucleotide sequence ID" value="NZ_FTOC01000015.1"/>
</dbReference>
<sequence length="666" mass="77378">MIIKSITLKNFRQYYGENTILFSTSNKRNVTVIHGENGSGKTALLNATTWCLYDEAISLPNPDKLINDYKFYLMSPEEETEVYVELTFQSGDFDYSMRKSVKVKKTLETEMFIHSKPTIELWMTNFEGNTEKVENYTNEINHLIPSNLKTYFFFDGERIDNLSKEGSSEDVKNAIKNIMNINILENAISHTDEVRKRFRIKRSEEGSEEIQSIYENEIELEKEYEMIEEKIANFKSEISTAEESRRATEQQLSEVEEMEELMKNKEDKESKLTDKKEKLNNLDKELRHTLSNEGYLALTTFLSAEIKNNTVDYSNKKGTSSVSKRLIDEIIKSGVCICGQEITEDSSHRQHLLDLASSLDGRKDNVINNLYEQLGMVNEKKNYMIERTRQIRSMSNEIRKEKKVLETELEQIQEELIETDIEKASNLGKKLAELNENIKKNEIDKRIQEEKLKEKKEELDKHKREKEKAEKKQSKVELNRERMEACESILDTFRQILSVREQEVKLRVQNRVSDIFDRFLRKSYKVVVSENYTLEVQNQFGKSVALSQGERQITSLAFIAAIVDIAREQEKEESNTELDDGGVYPLVMDSPFGALDSNHRERVAGNISKLVNQLIVIVSTSQWEGEVENNMYNLTGKEYKLIYNDPTKNPDEPYEYTRIEEVTTGG</sequence>
<evidence type="ECO:0000256" key="3">
    <source>
        <dbReference type="ARBA" id="ARBA00013368"/>
    </source>
</evidence>
<gene>
    <name evidence="7" type="ORF">SAMN05421687_1154</name>
</gene>
<dbReference type="PANTHER" id="PTHR32114">
    <property type="entry name" value="ABC TRANSPORTER ABCH.3"/>
    <property type="match status" value="1"/>
</dbReference>
<evidence type="ECO:0000256" key="1">
    <source>
        <dbReference type="ARBA" id="ARBA00006930"/>
    </source>
</evidence>
<evidence type="ECO:0000259" key="6">
    <source>
        <dbReference type="Pfam" id="PF13476"/>
    </source>
</evidence>
<keyword evidence="8" id="KW-1185">Reference proteome</keyword>
<reference evidence="8" key="1">
    <citation type="submission" date="2017-01" db="EMBL/GenBank/DDBJ databases">
        <authorList>
            <person name="Varghese N."/>
            <person name="Submissions S."/>
        </authorList>
    </citation>
    <scope>NUCLEOTIDE SEQUENCE [LARGE SCALE GENOMIC DNA]</scope>
    <source>
        <strain evidence="8">DSM 23127</strain>
    </source>
</reference>
<evidence type="ECO:0000256" key="5">
    <source>
        <dbReference type="SAM" id="MobiDB-lite"/>
    </source>
</evidence>
<dbReference type="STRING" id="570947.SAMN05421687_1154"/>
<dbReference type="Pfam" id="PF13476">
    <property type="entry name" value="AAA_23"/>
    <property type="match status" value="1"/>
</dbReference>
<dbReference type="GO" id="GO:0016887">
    <property type="term" value="F:ATP hydrolysis activity"/>
    <property type="evidence" value="ECO:0007669"/>
    <property type="project" value="InterPro"/>
</dbReference>
<feature type="region of interest" description="Disordered" evidence="5">
    <location>
        <begin position="456"/>
        <end position="475"/>
    </location>
</feature>
<dbReference type="AlphaFoldDB" id="A0A1N7KNS1"/>
<dbReference type="SUPFAM" id="SSF52540">
    <property type="entry name" value="P-loop containing nucleoside triphosphate hydrolases"/>
    <property type="match status" value="1"/>
</dbReference>
<dbReference type="PANTHER" id="PTHR32114:SF2">
    <property type="entry name" value="ABC TRANSPORTER ABCH.3"/>
    <property type="match status" value="1"/>
</dbReference>
<feature type="domain" description="Rad50/SbcC-type AAA" evidence="6">
    <location>
        <begin position="5"/>
        <end position="286"/>
    </location>
</feature>
<evidence type="ECO:0000313" key="8">
    <source>
        <dbReference type="Proteomes" id="UP000187608"/>
    </source>
</evidence>
<evidence type="ECO:0000256" key="4">
    <source>
        <dbReference type="SAM" id="Coils"/>
    </source>
</evidence>
<evidence type="ECO:0000313" key="7">
    <source>
        <dbReference type="EMBL" id="SIS63259.1"/>
    </source>
</evidence>
<accession>A0A1N7KNS1</accession>
<protein>
    <recommendedName>
        <fullName evidence="3">Nuclease SbcCD subunit C</fullName>
    </recommendedName>
</protein>
<dbReference type="Gene3D" id="3.40.50.300">
    <property type="entry name" value="P-loop containing nucleotide triphosphate hydrolases"/>
    <property type="match status" value="2"/>
</dbReference>
<name>A0A1N7KNS1_9BACI</name>
<comment type="similarity">
    <text evidence="1">Belongs to the SMC family. SbcC subfamily.</text>
</comment>
<comment type="subunit">
    <text evidence="2">Heterodimer of SbcC and SbcD.</text>
</comment>
<dbReference type="InterPro" id="IPR027417">
    <property type="entry name" value="P-loop_NTPase"/>
</dbReference>
<keyword evidence="4" id="KW-0175">Coiled coil</keyword>
<dbReference type="EMBL" id="FTOC01000015">
    <property type="protein sequence ID" value="SIS63259.1"/>
    <property type="molecule type" value="Genomic_DNA"/>
</dbReference>
<dbReference type="GO" id="GO:0006302">
    <property type="term" value="P:double-strand break repair"/>
    <property type="evidence" value="ECO:0007669"/>
    <property type="project" value="InterPro"/>
</dbReference>
<dbReference type="InterPro" id="IPR038729">
    <property type="entry name" value="Rad50/SbcC_AAA"/>
</dbReference>